<proteinExistence type="predicted"/>
<accession>A0A6M0H3Z0</accession>
<protein>
    <submittedName>
        <fullName evidence="1">Ribosomal-protein-alanine acetyltransferase</fullName>
    </submittedName>
</protein>
<organism evidence="1 2">
    <name type="scientific">Clostridium senegalense</name>
    <dbReference type="NCBI Taxonomy" id="1465809"/>
    <lineage>
        <taxon>Bacteria</taxon>
        <taxon>Bacillati</taxon>
        <taxon>Bacillota</taxon>
        <taxon>Clostridia</taxon>
        <taxon>Eubacteriales</taxon>
        <taxon>Clostridiaceae</taxon>
        <taxon>Clostridium</taxon>
    </lineage>
</organism>
<dbReference type="AlphaFoldDB" id="A0A6M0H3Z0"/>
<dbReference type="GO" id="GO:0016740">
    <property type="term" value="F:transferase activity"/>
    <property type="evidence" value="ECO:0007669"/>
    <property type="project" value="UniProtKB-KW"/>
</dbReference>
<evidence type="ECO:0000313" key="2">
    <source>
        <dbReference type="Proteomes" id="UP000481872"/>
    </source>
</evidence>
<dbReference type="Proteomes" id="UP000481872">
    <property type="component" value="Unassembled WGS sequence"/>
</dbReference>
<keyword evidence="2" id="KW-1185">Reference proteome</keyword>
<evidence type="ECO:0000313" key="1">
    <source>
        <dbReference type="EMBL" id="NEU04581.1"/>
    </source>
</evidence>
<reference evidence="1 2" key="1">
    <citation type="submission" date="2020-02" db="EMBL/GenBank/DDBJ databases">
        <title>Genome assembly of a novel Clostridium senegalense strain.</title>
        <authorList>
            <person name="Gupta T.B."/>
            <person name="Jauregui R."/>
            <person name="Maclean P."/>
            <person name="Nawarathana A."/>
            <person name="Brightwell G."/>
        </authorList>
    </citation>
    <scope>NUCLEOTIDE SEQUENCE [LARGE SCALE GENOMIC DNA]</scope>
    <source>
        <strain evidence="1 2">AGRFS4</strain>
    </source>
</reference>
<dbReference type="EMBL" id="JAAGPU010000010">
    <property type="protein sequence ID" value="NEU04581.1"/>
    <property type="molecule type" value="Genomic_DNA"/>
</dbReference>
<comment type="caution">
    <text evidence="1">The sequence shown here is derived from an EMBL/GenBank/DDBJ whole genome shotgun (WGS) entry which is preliminary data.</text>
</comment>
<name>A0A6M0H3Z0_9CLOT</name>
<dbReference type="RefSeq" id="WP_199869634.1">
    <property type="nucleotide sequence ID" value="NZ_JAAGPU010000010.1"/>
</dbReference>
<keyword evidence="1" id="KW-0808">Transferase</keyword>
<gene>
    <name evidence="1" type="ORF">G3M99_06840</name>
</gene>
<sequence>MGKIYYTDRLILKELDELNGKIVLDYNIRNKEFFQKYEPKRHDVFYTLSYQKSQLKMDRKFSEI</sequence>